<dbReference type="RefSeq" id="XP_022658848.1">
    <property type="nucleotide sequence ID" value="XM_022803113.1"/>
</dbReference>
<feature type="signal peptide" evidence="2">
    <location>
        <begin position="1"/>
        <end position="27"/>
    </location>
</feature>
<protein>
    <recommendedName>
        <fullName evidence="5">PH domain-containing protein</fullName>
    </recommendedName>
</protein>
<dbReference type="OrthoDB" id="10489615at2759"/>
<organism evidence="3 4">
    <name type="scientific">Varroa destructor</name>
    <name type="common">Honeybee mite</name>
    <dbReference type="NCBI Taxonomy" id="109461"/>
    <lineage>
        <taxon>Eukaryota</taxon>
        <taxon>Metazoa</taxon>
        <taxon>Ecdysozoa</taxon>
        <taxon>Arthropoda</taxon>
        <taxon>Chelicerata</taxon>
        <taxon>Arachnida</taxon>
        <taxon>Acari</taxon>
        <taxon>Parasitiformes</taxon>
        <taxon>Mesostigmata</taxon>
        <taxon>Gamasina</taxon>
        <taxon>Dermanyssoidea</taxon>
        <taxon>Varroidae</taxon>
        <taxon>Varroa</taxon>
    </lineage>
</organism>
<evidence type="ECO:0008006" key="5">
    <source>
        <dbReference type="Google" id="ProtNLM"/>
    </source>
</evidence>
<feature type="region of interest" description="Disordered" evidence="1">
    <location>
        <begin position="64"/>
        <end position="86"/>
    </location>
</feature>
<keyword evidence="4" id="KW-1185">Reference proteome</keyword>
<dbReference type="KEGG" id="vde:111249351"/>
<evidence type="ECO:0000256" key="1">
    <source>
        <dbReference type="SAM" id="MobiDB-lite"/>
    </source>
</evidence>
<keyword evidence="2" id="KW-0732">Signal</keyword>
<dbReference type="AlphaFoldDB" id="A0A7M7JYB3"/>
<accession>A0A7M7JYB3</accession>
<evidence type="ECO:0000256" key="2">
    <source>
        <dbReference type="SAM" id="SignalP"/>
    </source>
</evidence>
<name>A0A7M7JYB3_VARDE</name>
<evidence type="ECO:0000313" key="4">
    <source>
        <dbReference type="Proteomes" id="UP000594260"/>
    </source>
</evidence>
<evidence type="ECO:0000313" key="3">
    <source>
        <dbReference type="EnsemblMetazoa" id="XP_022658848"/>
    </source>
</evidence>
<reference evidence="3" key="1">
    <citation type="submission" date="2021-01" db="UniProtKB">
        <authorList>
            <consortium name="EnsemblMetazoa"/>
        </authorList>
    </citation>
    <scope>IDENTIFICATION</scope>
</reference>
<dbReference type="GeneID" id="111249351"/>
<proteinExistence type="predicted"/>
<feature type="chain" id="PRO_5029676022" description="PH domain-containing protein" evidence="2">
    <location>
        <begin position="28"/>
        <end position="188"/>
    </location>
</feature>
<dbReference type="InParanoid" id="A0A7M7JYB3"/>
<sequence length="188" mass="21173">MQGLRRKFTAALYCTALQFCLWDTTLGCRLATPDEKAALQNDEGSGDGERDTGTLMPQTAAIVRGASPDSEVPEETEQDFEERAASEPRKDWILAIEKARKALKGSAGEYNSMANPGIRVTNLKEEEQTDRKLKKYQLVLRVDGETCAVTVKQEFDNKYTVEEAMDEEKVQLLLKKSKPDCIMWFQLT</sequence>
<dbReference type="Proteomes" id="UP000594260">
    <property type="component" value="Unplaced"/>
</dbReference>
<dbReference type="EnsemblMetazoa" id="XM_022803113">
    <property type="protein sequence ID" value="XP_022658848"/>
    <property type="gene ID" value="LOC111249351"/>
</dbReference>
<feature type="compositionally biased region" description="Acidic residues" evidence="1">
    <location>
        <begin position="71"/>
        <end position="80"/>
    </location>
</feature>